<accession>A0ABP7L3D0</accession>
<gene>
    <name evidence="2" type="ORF">GCM10022228_00910</name>
</gene>
<dbReference type="InterPro" id="IPR007505">
    <property type="entry name" value="PDDEXK_7"/>
</dbReference>
<keyword evidence="3" id="KW-1185">Reference proteome</keyword>
<protein>
    <recommendedName>
        <fullName evidence="1">DUF2357 domain-containing protein</fullName>
    </recommendedName>
</protein>
<name>A0ABP7L3D0_9GAMM</name>
<organism evidence="2 3">
    <name type="scientific">Halomonas cibimaris</name>
    <dbReference type="NCBI Taxonomy" id="657012"/>
    <lineage>
        <taxon>Bacteria</taxon>
        <taxon>Pseudomonadati</taxon>
        <taxon>Pseudomonadota</taxon>
        <taxon>Gammaproteobacteria</taxon>
        <taxon>Oceanospirillales</taxon>
        <taxon>Halomonadaceae</taxon>
        <taxon>Halomonas</taxon>
    </lineage>
</organism>
<dbReference type="EMBL" id="BAAAZT010000006">
    <property type="protein sequence ID" value="GAA3893605.1"/>
    <property type="molecule type" value="Genomic_DNA"/>
</dbReference>
<reference evidence="3" key="1">
    <citation type="journal article" date="2019" name="Int. J. Syst. Evol. Microbiol.">
        <title>The Global Catalogue of Microorganisms (GCM) 10K type strain sequencing project: providing services to taxonomists for standard genome sequencing and annotation.</title>
        <authorList>
            <consortium name="The Broad Institute Genomics Platform"/>
            <consortium name="The Broad Institute Genome Sequencing Center for Infectious Disease"/>
            <person name="Wu L."/>
            <person name="Ma J."/>
        </authorList>
    </citation>
    <scope>NUCLEOTIDE SEQUENCE [LARGE SCALE GENOMIC DNA]</scope>
    <source>
        <strain evidence="3">JCM 16914</strain>
    </source>
</reference>
<feature type="domain" description="DUF2357" evidence="1">
    <location>
        <begin position="131"/>
        <end position="377"/>
    </location>
</feature>
<evidence type="ECO:0000313" key="2">
    <source>
        <dbReference type="EMBL" id="GAA3893605.1"/>
    </source>
</evidence>
<proteinExistence type="predicted"/>
<dbReference type="Pfam" id="PF09823">
    <property type="entry name" value="DUF2357"/>
    <property type="match status" value="1"/>
</dbReference>
<evidence type="ECO:0000259" key="1">
    <source>
        <dbReference type="Pfam" id="PF09823"/>
    </source>
</evidence>
<dbReference type="Proteomes" id="UP001500133">
    <property type="component" value="Unassembled WGS sequence"/>
</dbReference>
<dbReference type="InterPro" id="IPR018633">
    <property type="entry name" value="DUF2357"/>
</dbReference>
<comment type="caution">
    <text evidence="2">The sequence shown here is derived from an EMBL/GenBank/DDBJ whole genome shotgun (WGS) entry which is preliminary data.</text>
</comment>
<evidence type="ECO:0000313" key="3">
    <source>
        <dbReference type="Proteomes" id="UP001500133"/>
    </source>
</evidence>
<sequence length="551" mass="63624">MQELLHLQTEDFAFSVWCKDITPRQQAYAKTLRQRLVNANDGETPAPAIRFSPELSLAQAAIIGIPQPDRAGIASQLLLGKPLFFENLQYHFEWIFFNEIQDARLFHRLNSINNGFRFTAKRGPIPAMLSGSIHTGNHVGWLKLPLAYTSLNGTTHTQSFSLEILPTKMDLHGDLAVMYSAIDRTFPLWRFSLAEKTQQGATQSPRHGDFPLLWLANFAQLREQFVQGLNVITRAPHRRLQPHTVSQRADRLKGSLPPKQAERVRENIAAGLTYKRYRVQRSRLCVDTPENRFIKSIVEQSHKRLRHFENRLRQHNKAPDNQRISDSFLQELQQWQRPLQKMLGQSFLSEVRPSPRLQQESLVLQQKAGYSAVYRIWQKLKLYLDVFDGMTHISMKSVADIYEIWCFLSIHQIVVDVLGFTEKPRALNRLKRSELFEYRFKDGFAGAFEFERADGISARLAHEPLFQKSTTNPKTYLVNQKPDIVLEVTFPGPDARRYLWVFDAKYRIRHTLDRCGKSTDNTDYVPDDAINQMHRYRDALIGTASGPARNA</sequence>
<dbReference type="Pfam" id="PF04411">
    <property type="entry name" value="PDDEXK_7"/>
    <property type="match status" value="1"/>
</dbReference>
<dbReference type="RefSeq" id="WP_344701191.1">
    <property type="nucleotide sequence ID" value="NZ_BAAAZT010000006.1"/>
</dbReference>